<proteinExistence type="predicted"/>
<feature type="region of interest" description="Disordered" evidence="1">
    <location>
        <begin position="82"/>
        <end position="110"/>
    </location>
</feature>
<organism evidence="2 3">
    <name type="scientific">Porphyra umbilicalis</name>
    <name type="common">Purple laver</name>
    <name type="synonym">Red alga</name>
    <dbReference type="NCBI Taxonomy" id="2786"/>
    <lineage>
        <taxon>Eukaryota</taxon>
        <taxon>Rhodophyta</taxon>
        <taxon>Bangiophyceae</taxon>
        <taxon>Bangiales</taxon>
        <taxon>Bangiaceae</taxon>
        <taxon>Porphyra</taxon>
    </lineage>
</organism>
<gene>
    <name evidence="2" type="ORF">BU14_0025s0053</name>
</gene>
<feature type="region of interest" description="Disordered" evidence="1">
    <location>
        <begin position="1"/>
        <end position="25"/>
    </location>
</feature>
<feature type="compositionally biased region" description="Gly residues" evidence="1">
    <location>
        <begin position="223"/>
        <end position="245"/>
    </location>
</feature>
<accession>A0A1X6PJZ6</accession>
<dbReference type="Proteomes" id="UP000218209">
    <property type="component" value="Unassembled WGS sequence"/>
</dbReference>
<sequence>MASGHHHSTGGAGSHRHFIDSPYTSAGTPGDASAVGLPLPVAPAMNPFALPTSGGLAGGLPHPSIVATGLEDDPFFSLAWTTQQPNSSAGAPLGAPLQLPSPPPRSRPHDLLLEPSGVYQGGDAIMSTYKEAAATSSVAVDPTVAGAVAAATAVLAEAAAAMSTPAGRASDGSDYDATTGTGGSGSGTALASSTSSDPPSAVGGRSSAAWPVGGPAPAIAKARGGGVNRSGGGDGGGGGGSGGGVPTSHVVSKRVTTPRRRRGDGASEADSPLTIALADALRVFPPDTSAADTRAAAREIILTMRRGGSGGGGAHGGGASDAAANGRAAAAAAAAADRLLPAEEETLKKVLNRRSAERSRLGRRSAAEAAAVADAEKDVIIEGLREQVVELTGEATRLRDALAAVHVQVGMGLGDASPAA</sequence>
<evidence type="ECO:0000313" key="3">
    <source>
        <dbReference type="Proteomes" id="UP000218209"/>
    </source>
</evidence>
<protein>
    <recommendedName>
        <fullName evidence="4">BZIP domain-containing protein</fullName>
    </recommendedName>
</protein>
<keyword evidence="3" id="KW-1185">Reference proteome</keyword>
<dbReference type="EMBL" id="KV918765">
    <property type="protein sequence ID" value="OSX81171.1"/>
    <property type="molecule type" value="Genomic_DNA"/>
</dbReference>
<feature type="region of interest" description="Disordered" evidence="1">
    <location>
        <begin position="163"/>
        <end position="271"/>
    </location>
</feature>
<evidence type="ECO:0000256" key="1">
    <source>
        <dbReference type="SAM" id="MobiDB-lite"/>
    </source>
</evidence>
<feature type="compositionally biased region" description="Low complexity" evidence="1">
    <location>
        <begin position="170"/>
        <end position="179"/>
    </location>
</feature>
<evidence type="ECO:0008006" key="4">
    <source>
        <dbReference type="Google" id="ProtNLM"/>
    </source>
</evidence>
<feature type="compositionally biased region" description="Low complexity" evidence="1">
    <location>
        <begin position="187"/>
        <end position="197"/>
    </location>
</feature>
<name>A0A1X6PJZ6_PORUM</name>
<feature type="compositionally biased region" description="Low complexity" evidence="1">
    <location>
        <begin position="88"/>
        <end position="98"/>
    </location>
</feature>
<dbReference type="AlphaFoldDB" id="A0A1X6PJZ6"/>
<evidence type="ECO:0000313" key="2">
    <source>
        <dbReference type="EMBL" id="OSX81171.1"/>
    </source>
</evidence>
<reference evidence="2 3" key="1">
    <citation type="submission" date="2017-03" db="EMBL/GenBank/DDBJ databases">
        <title>WGS assembly of Porphyra umbilicalis.</title>
        <authorList>
            <person name="Brawley S.H."/>
            <person name="Blouin N.A."/>
            <person name="Ficko-Blean E."/>
            <person name="Wheeler G.L."/>
            <person name="Lohr M."/>
            <person name="Goodson H.V."/>
            <person name="Jenkins J.W."/>
            <person name="Blaby-Haas C.E."/>
            <person name="Helliwell K.E."/>
            <person name="Chan C."/>
            <person name="Marriage T."/>
            <person name="Bhattacharya D."/>
            <person name="Klein A.S."/>
            <person name="Badis Y."/>
            <person name="Brodie J."/>
            <person name="Cao Y."/>
            <person name="Collen J."/>
            <person name="Dittami S.M."/>
            <person name="Gachon C.M."/>
            <person name="Green B.R."/>
            <person name="Karpowicz S."/>
            <person name="Kim J.W."/>
            <person name="Kudahl U."/>
            <person name="Lin S."/>
            <person name="Michel G."/>
            <person name="Mittag M."/>
            <person name="Olson B.J."/>
            <person name="Pangilinan J."/>
            <person name="Peng Y."/>
            <person name="Qiu H."/>
            <person name="Shu S."/>
            <person name="Singer J.T."/>
            <person name="Smith A.G."/>
            <person name="Sprecher B.N."/>
            <person name="Wagner V."/>
            <person name="Wang W."/>
            <person name="Wang Z.-Y."/>
            <person name="Yan J."/>
            <person name="Yarish C."/>
            <person name="Zoeuner-Riek S."/>
            <person name="Zhuang Y."/>
            <person name="Zou Y."/>
            <person name="Lindquist E.A."/>
            <person name="Grimwood J."/>
            <person name="Barry K."/>
            <person name="Rokhsar D.S."/>
            <person name="Schmutz J."/>
            <person name="Stiller J.W."/>
            <person name="Grossman A.R."/>
            <person name="Prochnik S.E."/>
        </authorList>
    </citation>
    <scope>NUCLEOTIDE SEQUENCE [LARGE SCALE GENOMIC DNA]</scope>
    <source>
        <strain evidence="2">4086291</strain>
    </source>
</reference>